<dbReference type="NCBIfam" id="TIGR03505">
    <property type="entry name" value="FimV_core"/>
    <property type="match status" value="1"/>
</dbReference>
<keyword evidence="1" id="KW-0175">Coiled coil</keyword>
<feature type="domain" description="FimV N-terminal" evidence="3">
    <location>
        <begin position="22"/>
        <end position="129"/>
    </location>
</feature>
<evidence type="ECO:0000259" key="2">
    <source>
        <dbReference type="Pfam" id="PF01476"/>
    </source>
</evidence>
<evidence type="ECO:0000259" key="3">
    <source>
        <dbReference type="Pfam" id="PF25800"/>
    </source>
</evidence>
<dbReference type="RefSeq" id="WP_100257407.1">
    <property type="nucleotide sequence ID" value="NZ_CP011797.1"/>
</dbReference>
<dbReference type="InterPro" id="IPR020012">
    <property type="entry name" value="LysM_FimV"/>
</dbReference>
<evidence type="ECO:0000313" key="4">
    <source>
        <dbReference type="EMBL" id="ATX77125.1"/>
    </source>
</evidence>
<dbReference type="OrthoDB" id="5298707at2"/>
<gene>
    <name evidence="4" type="ORF">REIFOR_01990</name>
</gene>
<evidence type="ECO:0000313" key="5">
    <source>
        <dbReference type="Proteomes" id="UP000229757"/>
    </source>
</evidence>
<dbReference type="KEGG" id="rfo:REIFOR_01990"/>
<organism evidence="4 5">
    <name type="scientific">Reinekea forsetii</name>
    <dbReference type="NCBI Taxonomy" id="1336806"/>
    <lineage>
        <taxon>Bacteria</taxon>
        <taxon>Pseudomonadati</taxon>
        <taxon>Pseudomonadota</taxon>
        <taxon>Gammaproteobacteria</taxon>
        <taxon>Oceanospirillales</taxon>
        <taxon>Saccharospirillaceae</taxon>
        <taxon>Reinekea</taxon>
    </lineage>
</organism>
<proteinExistence type="predicted"/>
<dbReference type="InterPro" id="IPR038440">
    <property type="entry name" value="FimV_C_sf"/>
</dbReference>
<sequence length="850" mass="91767">MKKQTSAVLVTLLSIVGSAFGLGLGDIEVKSNLNEPLDAEIQLIQLQGLTAGEVLPTLAGNDDFRRAGVERSFFLSNIQFRVKENASGEVVVTLATQQAIREPFLNFLVEINWPGGRLLKEYTILLDPPVFDTGLAVGALVVEPSSNAATTELLTTTVISDTVSEQAPVSKPVSPRDDSLAEGEYRVKRNDTLWEIALQIPSGEGYSPQQIMLAIQDLNPKAFLKNNINRVKAGSVLTLPSSQQIAARTLNEAINEVQAQNNGAAPKLRTPVNNNTEVQLSASENTASAMPVGGEENNPDGYLELTSDSELETTTAAGDVTAEVDRLQNQLFVAEELNDQFELEKTELQSRVADLQEQIEIMERMLDIQNAGLAEVQQSLAQTEAAQAVVPDAEPAVVAPAVPADTTALTLDSILDKVKAAISTVFAWVTTSTTNMGIAALAVVTLLVLPFLFRSKQDDDDEAPSELRQAVAESDEFHDFNADFEEGLLAEDEAEFEATAQDEPETLDAVVEAEMYMAYQKYDQAEEKLKEVYAEYPERTDIGMKLLEVHAEKGDTRSFAKLADRLSLSSEQLQQAAQWRARMLIGVAGQSVESDADEVDLDTAEAPLPTASGEVQLNFDELDAQPAEAESYNAIDYSAGDEAATAEADDELIGSALDDYAVSETDEFANDLDFSLDLGDLDEALPVAELDLTADDDVPVLDFSSEEDEQSATLISDTELELTDPLSADDDPFADLDDLDTESALNSAIDDQILAELSDDEIELASAPAADIAEPETLSAPADPFDIEAELDEDEFDFLSGSDEASTKLDLARAYIEMDDKDGARDILEEVAAEGNESQKAQAEALLGQL</sequence>
<accession>A0A2K8KQU4</accession>
<dbReference type="EMBL" id="CP011797">
    <property type="protein sequence ID" value="ATX77125.1"/>
    <property type="molecule type" value="Genomic_DNA"/>
</dbReference>
<protein>
    <submittedName>
        <fullName evidence="4">Peptidoglycan binding protein LysM, CBM50 family</fullName>
    </submittedName>
</protein>
<dbReference type="CDD" id="cd00118">
    <property type="entry name" value="LysM"/>
    <property type="match status" value="1"/>
</dbReference>
<dbReference type="AlphaFoldDB" id="A0A2K8KQU4"/>
<dbReference type="InterPro" id="IPR020011">
    <property type="entry name" value="FimV_C"/>
</dbReference>
<feature type="coiled-coil region" evidence="1">
    <location>
        <begin position="324"/>
        <end position="365"/>
    </location>
</feature>
<dbReference type="InterPro" id="IPR018392">
    <property type="entry name" value="LysM"/>
</dbReference>
<dbReference type="Pfam" id="PF01476">
    <property type="entry name" value="LysM"/>
    <property type="match status" value="1"/>
</dbReference>
<dbReference type="NCBIfam" id="TIGR03504">
    <property type="entry name" value="FimV_Cterm"/>
    <property type="match status" value="1"/>
</dbReference>
<dbReference type="Proteomes" id="UP000229757">
    <property type="component" value="Chromosome"/>
</dbReference>
<dbReference type="Pfam" id="PF25800">
    <property type="entry name" value="FimV_N"/>
    <property type="match status" value="1"/>
</dbReference>
<name>A0A2K8KQU4_9GAMM</name>
<dbReference type="InterPro" id="IPR036779">
    <property type="entry name" value="LysM_dom_sf"/>
</dbReference>
<keyword evidence="5" id="KW-1185">Reference proteome</keyword>
<reference evidence="4 5" key="1">
    <citation type="journal article" date="2017" name="Environ. Microbiol.">
        <title>Genomic and physiological analyses of 'Reinekea forsetii' reveal a versatile opportunistic lifestyle during spring algae blooms.</title>
        <authorList>
            <person name="Avci B."/>
            <person name="Hahnke R.L."/>
            <person name="Chafee M."/>
            <person name="Fischer T."/>
            <person name="Gruber-Vodicka H."/>
            <person name="Tegetmeyer H.E."/>
            <person name="Harder J."/>
            <person name="Fuchs B.M."/>
            <person name="Amann R.I."/>
            <person name="Teeling H."/>
        </authorList>
    </citation>
    <scope>NUCLEOTIDE SEQUENCE [LARGE SCALE GENOMIC DNA]</scope>
    <source>
        <strain evidence="4 5">Hel1_31_D35</strain>
    </source>
</reference>
<dbReference type="Gene3D" id="3.10.350.10">
    <property type="entry name" value="LysM domain"/>
    <property type="match status" value="1"/>
</dbReference>
<dbReference type="Gene3D" id="1.20.58.2200">
    <property type="match status" value="1"/>
</dbReference>
<dbReference type="InterPro" id="IPR011990">
    <property type="entry name" value="TPR-like_helical_dom_sf"/>
</dbReference>
<dbReference type="Gene3D" id="1.25.40.10">
    <property type="entry name" value="Tetratricopeptide repeat domain"/>
    <property type="match status" value="1"/>
</dbReference>
<evidence type="ECO:0000256" key="1">
    <source>
        <dbReference type="SAM" id="Coils"/>
    </source>
</evidence>
<dbReference type="InterPro" id="IPR057840">
    <property type="entry name" value="FimV_N"/>
</dbReference>
<feature type="domain" description="LysM" evidence="2">
    <location>
        <begin position="185"/>
        <end position="213"/>
    </location>
</feature>